<comment type="subcellular location">
    <subcellularLocation>
        <location evidence="10">Cell membrane</location>
        <topology evidence="10">Single-pass membrane protein</topology>
    </subcellularLocation>
    <subcellularLocation>
        <location evidence="1">Membrane</location>
        <topology evidence="1">Single-pass membrane protein</topology>
    </subcellularLocation>
</comment>
<dbReference type="PRINTS" id="PR01506">
    <property type="entry name" value="TATBPROTEIN"/>
</dbReference>
<sequence>MIDLGLSKLILTGVVALVVIGPERLPKVTRMAGALFSRAQRYLNDVKAQVKSEMELDELLNVGREFEDIARGFESTINTHLYLKDDDALNDIFLNEATMMPSTHVSLAHYVADSVDTAEPTMRFSMNLKSVNRRNWRVKRRVMPLWYKQATRTKIYLQSGAARMARHMPRTMRRPMKFF</sequence>
<evidence type="ECO:0000313" key="12">
    <source>
        <dbReference type="Proteomes" id="UP000242660"/>
    </source>
</evidence>
<evidence type="ECO:0000313" key="11">
    <source>
        <dbReference type="EMBL" id="PSB91588.1"/>
    </source>
</evidence>
<reference evidence="11 12" key="1">
    <citation type="journal article" date="2017" name="Front. Microbiol.">
        <title>Genome of Ca. Pandoraea novymonadis, an Endosymbiotic Bacterium of the Trypanosomatid Novymonas esmeraldas.</title>
        <authorList>
            <person name="Kostygov A.Y."/>
            <person name="Butenko A."/>
            <person name="Nenarokova A."/>
            <person name="Tashyreva D."/>
            <person name="Flegontov P."/>
            <person name="Lukes J."/>
            <person name="Yurchenko V."/>
        </authorList>
    </citation>
    <scope>NUCLEOTIDE SEQUENCE [LARGE SCALE GENOMIC DNA]</scope>
    <source>
        <strain evidence="11 12">E262</strain>
    </source>
</reference>
<evidence type="ECO:0000256" key="7">
    <source>
        <dbReference type="ARBA" id="ARBA00022989"/>
    </source>
</evidence>
<keyword evidence="5 10" id="KW-0812">Transmembrane</keyword>
<evidence type="ECO:0000256" key="10">
    <source>
        <dbReference type="HAMAP-Rule" id="MF_00237"/>
    </source>
</evidence>
<accession>A0ABX5FDN9</accession>
<keyword evidence="8 10" id="KW-0811">Translocation</keyword>
<dbReference type="InterPro" id="IPR018448">
    <property type="entry name" value="TatB"/>
</dbReference>
<dbReference type="PANTHER" id="PTHR33162">
    <property type="entry name" value="SEC-INDEPENDENT PROTEIN TRANSLOCASE PROTEIN TATA, CHLOROPLASTIC"/>
    <property type="match status" value="1"/>
</dbReference>
<dbReference type="RefSeq" id="WP_106183117.1">
    <property type="nucleotide sequence ID" value="NZ_MUHY01000004.1"/>
</dbReference>
<comment type="subunit">
    <text evidence="10">The Tat system comprises two distinct complexes: a TatABC complex, containing multiple copies of TatA, TatB and TatC subunits, and a separate TatA complex, containing only TatA subunits. Substrates initially bind to the TatABC complex, which probably triggers association of the separate TatA complex to form the active translocon.</text>
</comment>
<keyword evidence="2 10" id="KW-0813">Transport</keyword>
<comment type="caution">
    <text evidence="11">The sequence shown here is derived from an EMBL/GenBank/DDBJ whole genome shotgun (WGS) entry which is preliminary data.</text>
</comment>
<evidence type="ECO:0000256" key="8">
    <source>
        <dbReference type="ARBA" id="ARBA00023010"/>
    </source>
</evidence>
<evidence type="ECO:0000256" key="3">
    <source>
        <dbReference type="ARBA" id="ARBA00022475"/>
    </source>
</evidence>
<dbReference type="HAMAP" id="MF_00237">
    <property type="entry name" value="TatB"/>
    <property type="match status" value="1"/>
</dbReference>
<evidence type="ECO:0000256" key="9">
    <source>
        <dbReference type="ARBA" id="ARBA00023136"/>
    </source>
</evidence>
<dbReference type="EMBL" id="MUHY01000004">
    <property type="protein sequence ID" value="PSB91588.1"/>
    <property type="molecule type" value="Genomic_DNA"/>
</dbReference>
<organism evidence="11 12">
    <name type="scientific">Candidatus Pandoraea novymonadis</name>
    <dbReference type="NCBI Taxonomy" id="1808959"/>
    <lineage>
        <taxon>Bacteria</taxon>
        <taxon>Pseudomonadati</taxon>
        <taxon>Pseudomonadota</taxon>
        <taxon>Betaproteobacteria</taxon>
        <taxon>Burkholderiales</taxon>
        <taxon>Burkholderiaceae</taxon>
        <taxon>Pandoraea</taxon>
    </lineage>
</organism>
<keyword evidence="9 10" id="KW-0472">Membrane</keyword>
<keyword evidence="7 10" id="KW-1133">Transmembrane helix</keyword>
<name>A0ABX5FDN9_9BURK</name>
<evidence type="ECO:0000256" key="1">
    <source>
        <dbReference type="ARBA" id="ARBA00004167"/>
    </source>
</evidence>
<dbReference type="NCBIfam" id="TIGR01410">
    <property type="entry name" value="tatB"/>
    <property type="match status" value="1"/>
</dbReference>
<dbReference type="Gene3D" id="1.20.5.3310">
    <property type="match status" value="1"/>
</dbReference>
<comment type="function">
    <text evidence="10">Part of the twin-arginine translocation (Tat) system that transports large folded proteins containing a characteristic twin-arginine motif in their signal peptide across membranes. Together with TatC, TatB is part of a receptor directly interacting with Tat signal peptides. TatB may form an oligomeric binding site that transiently accommodates folded Tat precursor proteins before their translocation.</text>
</comment>
<evidence type="ECO:0000256" key="4">
    <source>
        <dbReference type="ARBA" id="ARBA00022519"/>
    </source>
</evidence>
<protein>
    <recommendedName>
        <fullName evidence="10">Sec-independent protein translocase protein TatB</fullName>
    </recommendedName>
</protein>
<keyword evidence="4" id="KW-0997">Cell inner membrane</keyword>
<keyword evidence="12" id="KW-1185">Reference proteome</keyword>
<gene>
    <name evidence="10 11" type="primary">tatB</name>
    <name evidence="11" type="ORF">BZL35_00985</name>
</gene>
<evidence type="ECO:0000256" key="5">
    <source>
        <dbReference type="ARBA" id="ARBA00022692"/>
    </source>
</evidence>
<proteinExistence type="inferred from homology"/>
<dbReference type="PANTHER" id="PTHR33162:SF1">
    <property type="entry name" value="SEC-INDEPENDENT PROTEIN TRANSLOCASE PROTEIN TATA, CHLOROPLASTIC"/>
    <property type="match status" value="1"/>
</dbReference>
<dbReference type="Pfam" id="PF02416">
    <property type="entry name" value="TatA_B_E"/>
    <property type="match status" value="1"/>
</dbReference>
<evidence type="ECO:0000256" key="2">
    <source>
        <dbReference type="ARBA" id="ARBA00022448"/>
    </source>
</evidence>
<dbReference type="Proteomes" id="UP000242660">
    <property type="component" value="Unassembled WGS sequence"/>
</dbReference>
<evidence type="ECO:0000256" key="6">
    <source>
        <dbReference type="ARBA" id="ARBA00022927"/>
    </source>
</evidence>
<comment type="similarity">
    <text evidence="10">Belongs to the TatB family.</text>
</comment>
<dbReference type="InterPro" id="IPR003369">
    <property type="entry name" value="TatA/B/E"/>
</dbReference>
<keyword evidence="3 10" id="KW-1003">Cell membrane</keyword>
<keyword evidence="6 10" id="KW-0653">Protein transport</keyword>